<feature type="transmembrane region" description="Helical" evidence="7">
    <location>
        <begin position="179"/>
        <end position="209"/>
    </location>
</feature>
<evidence type="ECO:0000256" key="2">
    <source>
        <dbReference type="ARBA" id="ARBA00005801"/>
    </source>
</evidence>
<evidence type="ECO:0000259" key="9">
    <source>
        <dbReference type="Pfam" id="PF06750"/>
    </source>
</evidence>
<comment type="subcellular location">
    <subcellularLocation>
        <location evidence="1">Cell membrane</location>
        <topology evidence="1">Multi-pass membrane protein</topology>
    </subcellularLocation>
</comment>
<reference evidence="10 11" key="1">
    <citation type="journal article" date="2015" name="Nature">
        <title>rRNA introns, odd ribosomes, and small enigmatic genomes across a large radiation of phyla.</title>
        <authorList>
            <person name="Brown C.T."/>
            <person name="Hug L.A."/>
            <person name="Thomas B.C."/>
            <person name="Sharon I."/>
            <person name="Castelle C.J."/>
            <person name="Singh A."/>
            <person name="Wilkins M.J."/>
            <person name="Williams K.H."/>
            <person name="Banfield J.F."/>
        </authorList>
    </citation>
    <scope>NUCLEOTIDE SEQUENCE [LARGE SCALE GENOMIC DNA]</scope>
</reference>
<dbReference type="Pfam" id="PF01478">
    <property type="entry name" value="Peptidase_A24"/>
    <property type="match status" value="1"/>
</dbReference>
<dbReference type="Pfam" id="PF06750">
    <property type="entry name" value="A24_N_bact"/>
    <property type="match status" value="1"/>
</dbReference>
<keyword evidence="4 7" id="KW-0812">Transmembrane</keyword>
<protein>
    <submittedName>
        <fullName evidence="10">Type 4 prepilin-like protein leader peptide-processing enzyme</fullName>
    </submittedName>
</protein>
<gene>
    <name evidence="10" type="ORF">UU93_C0006G0002</name>
</gene>
<sequence>MTIGFFVLGIILGSVANAVIYRLLAGRQASPDLSWWRGRSICPKCKHKLGFWDLIPLLSFLFLRGKCRYCHSPISLRYFLVELFLGAAFVFVGIHYSVFSTRLLWMAILWVMTVIAVMDWETMLVSDWLVGSWLIMILLTMNYELITMNLLGVAVAVGIIGGIWILTKKKGMGSGDIGIAAVMGLMLGWPKIAIGLWFAFITGAAFGLWSLVFGHKKMKSAIPFGPFLILGTLIASIWGEKILRIFF</sequence>
<feature type="domain" description="Prepilin peptidase A24 N-terminal" evidence="9">
    <location>
        <begin position="7"/>
        <end position="95"/>
    </location>
</feature>
<dbReference type="PANTHER" id="PTHR30487">
    <property type="entry name" value="TYPE 4 PREPILIN-LIKE PROTEINS LEADER PEPTIDE-PROCESSING ENZYME"/>
    <property type="match status" value="1"/>
</dbReference>
<evidence type="ECO:0000259" key="8">
    <source>
        <dbReference type="Pfam" id="PF01478"/>
    </source>
</evidence>
<dbReference type="EMBL" id="LCCN01000006">
    <property type="protein sequence ID" value="KKS32523.1"/>
    <property type="molecule type" value="Genomic_DNA"/>
</dbReference>
<evidence type="ECO:0000256" key="6">
    <source>
        <dbReference type="ARBA" id="ARBA00023136"/>
    </source>
</evidence>
<evidence type="ECO:0000256" key="5">
    <source>
        <dbReference type="ARBA" id="ARBA00022989"/>
    </source>
</evidence>
<dbReference type="GO" id="GO:0006465">
    <property type="term" value="P:signal peptide processing"/>
    <property type="evidence" value="ECO:0007669"/>
    <property type="project" value="TreeGrafter"/>
</dbReference>
<organism evidence="10 11">
    <name type="scientific">Candidatus Amesbacteria bacterium GW2011_GWA2_42_12</name>
    <dbReference type="NCBI Taxonomy" id="1618356"/>
    <lineage>
        <taxon>Bacteria</taxon>
        <taxon>Candidatus Amesiibacteriota</taxon>
    </lineage>
</organism>
<keyword evidence="5 7" id="KW-1133">Transmembrane helix</keyword>
<feature type="domain" description="Prepilin type IV endopeptidase peptidase" evidence="8">
    <location>
        <begin position="107"/>
        <end position="208"/>
    </location>
</feature>
<dbReference type="InterPro" id="IPR050882">
    <property type="entry name" value="Prepilin_peptidase/N-MTase"/>
</dbReference>
<evidence type="ECO:0000256" key="3">
    <source>
        <dbReference type="ARBA" id="ARBA00022475"/>
    </source>
</evidence>
<keyword evidence="6 7" id="KW-0472">Membrane</keyword>
<comment type="caution">
    <text evidence="10">The sequence shown here is derived from an EMBL/GenBank/DDBJ whole genome shotgun (WGS) entry which is preliminary data.</text>
</comment>
<evidence type="ECO:0000256" key="1">
    <source>
        <dbReference type="ARBA" id="ARBA00004651"/>
    </source>
</evidence>
<dbReference type="PANTHER" id="PTHR30487:SF0">
    <property type="entry name" value="PREPILIN LEADER PEPTIDASE_N-METHYLTRANSFERASE-RELATED"/>
    <property type="match status" value="1"/>
</dbReference>
<evidence type="ECO:0000256" key="4">
    <source>
        <dbReference type="ARBA" id="ARBA00022692"/>
    </source>
</evidence>
<keyword evidence="3" id="KW-1003">Cell membrane</keyword>
<evidence type="ECO:0000313" key="11">
    <source>
        <dbReference type="Proteomes" id="UP000034160"/>
    </source>
</evidence>
<proteinExistence type="inferred from homology"/>
<feature type="transmembrane region" description="Helical" evidence="7">
    <location>
        <begin position="221"/>
        <end position="239"/>
    </location>
</feature>
<dbReference type="InterPro" id="IPR000045">
    <property type="entry name" value="Prepilin_IV_endopep_pep"/>
</dbReference>
<evidence type="ECO:0000256" key="7">
    <source>
        <dbReference type="SAM" id="Phobius"/>
    </source>
</evidence>
<dbReference type="AlphaFoldDB" id="A0A0G1B4Q0"/>
<dbReference type="GO" id="GO:0004190">
    <property type="term" value="F:aspartic-type endopeptidase activity"/>
    <property type="evidence" value="ECO:0007669"/>
    <property type="project" value="InterPro"/>
</dbReference>
<feature type="transmembrane region" description="Helical" evidence="7">
    <location>
        <begin position="77"/>
        <end position="96"/>
    </location>
</feature>
<accession>A0A0G1B4Q0</accession>
<dbReference type="Gene3D" id="1.20.120.1220">
    <property type="match status" value="1"/>
</dbReference>
<dbReference type="STRING" id="1618356.UU93_C0006G0002"/>
<name>A0A0G1B4Q0_9BACT</name>
<evidence type="ECO:0000313" key="10">
    <source>
        <dbReference type="EMBL" id="KKS32523.1"/>
    </source>
</evidence>
<comment type="similarity">
    <text evidence="2">Belongs to the peptidase A24 family.</text>
</comment>
<feature type="transmembrane region" description="Helical" evidence="7">
    <location>
        <begin position="149"/>
        <end position="167"/>
    </location>
</feature>
<feature type="transmembrane region" description="Helical" evidence="7">
    <location>
        <begin position="102"/>
        <end position="118"/>
    </location>
</feature>
<dbReference type="Proteomes" id="UP000034160">
    <property type="component" value="Unassembled WGS sequence"/>
</dbReference>
<dbReference type="InterPro" id="IPR010627">
    <property type="entry name" value="Prepilin_pept_A24_N"/>
</dbReference>
<dbReference type="GO" id="GO:0005886">
    <property type="term" value="C:plasma membrane"/>
    <property type="evidence" value="ECO:0007669"/>
    <property type="project" value="UniProtKB-SubCell"/>
</dbReference>